<reference evidence="2 3" key="1">
    <citation type="journal article" date="2020" name="ISME J.">
        <title>Uncovering the hidden diversity of litter-decomposition mechanisms in mushroom-forming fungi.</title>
        <authorList>
            <person name="Floudas D."/>
            <person name="Bentzer J."/>
            <person name="Ahren D."/>
            <person name="Johansson T."/>
            <person name="Persson P."/>
            <person name="Tunlid A."/>
        </authorList>
    </citation>
    <scope>NUCLEOTIDE SEQUENCE [LARGE SCALE GENOMIC DNA]</scope>
    <source>
        <strain evidence="2 3">CBS 175.51</strain>
    </source>
</reference>
<dbReference type="EMBL" id="JAACJK010000169">
    <property type="protein sequence ID" value="KAF5320542.1"/>
    <property type="molecule type" value="Genomic_DNA"/>
</dbReference>
<dbReference type="OrthoDB" id="3082894at2759"/>
<dbReference type="AlphaFoldDB" id="A0A8H5BE64"/>
<feature type="compositionally biased region" description="Low complexity" evidence="1">
    <location>
        <begin position="30"/>
        <end position="44"/>
    </location>
</feature>
<evidence type="ECO:0000256" key="1">
    <source>
        <dbReference type="SAM" id="MobiDB-lite"/>
    </source>
</evidence>
<name>A0A8H5BE64_9AGAR</name>
<evidence type="ECO:0000313" key="3">
    <source>
        <dbReference type="Proteomes" id="UP000541558"/>
    </source>
</evidence>
<feature type="compositionally biased region" description="Polar residues" evidence="1">
    <location>
        <begin position="45"/>
        <end position="63"/>
    </location>
</feature>
<proteinExistence type="predicted"/>
<evidence type="ECO:0000313" key="2">
    <source>
        <dbReference type="EMBL" id="KAF5320542.1"/>
    </source>
</evidence>
<keyword evidence="3" id="KW-1185">Reference proteome</keyword>
<sequence length="140" mass="14732">MITRTSLRSATSALLATCKKPNRIVPQLRSMSNSPAPSSNPKDNTPNQPSNTQYRSNAQTQGSVPDDKTNLSKRDTQSQPAKGARKVKEKGSGSPMDTASAEHGTKQRRSEGGSGNPEGVGFVDQVGSASGTANKFEGKD</sequence>
<feature type="region of interest" description="Disordered" evidence="1">
    <location>
        <begin position="18"/>
        <end position="140"/>
    </location>
</feature>
<protein>
    <submittedName>
        <fullName evidence="2">Uncharacterized protein</fullName>
    </submittedName>
</protein>
<comment type="caution">
    <text evidence="2">The sequence shown here is derived from an EMBL/GenBank/DDBJ whole genome shotgun (WGS) entry which is preliminary data.</text>
</comment>
<feature type="compositionally biased region" description="Basic and acidic residues" evidence="1">
    <location>
        <begin position="65"/>
        <end position="76"/>
    </location>
</feature>
<dbReference type="Proteomes" id="UP000541558">
    <property type="component" value="Unassembled WGS sequence"/>
</dbReference>
<accession>A0A8H5BE64</accession>
<gene>
    <name evidence="2" type="ORF">D9611_010783</name>
</gene>
<organism evidence="2 3">
    <name type="scientific">Ephemerocybe angulata</name>
    <dbReference type="NCBI Taxonomy" id="980116"/>
    <lineage>
        <taxon>Eukaryota</taxon>
        <taxon>Fungi</taxon>
        <taxon>Dikarya</taxon>
        <taxon>Basidiomycota</taxon>
        <taxon>Agaricomycotina</taxon>
        <taxon>Agaricomycetes</taxon>
        <taxon>Agaricomycetidae</taxon>
        <taxon>Agaricales</taxon>
        <taxon>Agaricineae</taxon>
        <taxon>Psathyrellaceae</taxon>
        <taxon>Ephemerocybe</taxon>
    </lineage>
</organism>